<accession>A0ABU6U3I9</accession>
<dbReference type="Proteomes" id="UP001341840">
    <property type="component" value="Unassembled WGS sequence"/>
</dbReference>
<proteinExistence type="predicted"/>
<protein>
    <submittedName>
        <fullName evidence="1">Uncharacterized protein</fullName>
    </submittedName>
</protein>
<keyword evidence="2" id="KW-1185">Reference proteome</keyword>
<name>A0ABU6U3I9_9FABA</name>
<evidence type="ECO:0000313" key="1">
    <source>
        <dbReference type="EMBL" id="MED6155232.1"/>
    </source>
</evidence>
<dbReference type="EMBL" id="JASCZI010120835">
    <property type="protein sequence ID" value="MED6155232.1"/>
    <property type="molecule type" value="Genomic_DNA"/>
</dbReference>
<organism evidence="1 2">
    <name type="scientific">Stylosanthes scabra</name>
    <dbReference type="NCBI Taxonomy" id="79078"/>
    <lineage>
        <taxon>Eukaryota</taxon>
        <taxon>Viridiplantae</taxon>
        <taxon>Streptophyta</taxon>
        <taxon>Embryophyta</taxon>
        <taxon>Tracheophyta</taxon>
        <taxon>Spermatophyta</taxon>
        <taxon>Magnoliopsida</taxon>
        <taxon>eudicotyledons</taxon>
        <taxon>Gunneridae</taxon>
        <taxon>Pentapetalae</taxon>
        <taxon>rosids</taxon>
        <taxon>fabids</taxon>
        <taxon>Fabales</taxon>
        <taxon>Fabaceae</taxon>
        <taxon>Papilionoideae</taxon>
        <taxon>50 kb inversion clade</taxon>
        <taxon>dalbergioids sensu lato</taxon>
        <taxon>Dalbergieae</taxon>
        <taxon>Pterocarpus clade</taxon>
        <taxon>Stylosanthes</taxon>
    </lineage>
</organism>
<reference evidence="1 2" key="1">
    <citation type="journal article" date="2023" name="Plants (Basel)">
        <title>Bridging the Gap: Combining Genomics and Transcriptomics Approaches to Understand Stylosanthes scabra, an Orphan Legume from the Brazilian Caatinga.</title>
        <authorList>
            <person name="Ferreira-Neto J.R.C."/>
            <person name="da Silva M.D."/>
            <person name="Binneck E."/>
            <person name="de Melo N.F."/>
            <person name="da Silva R.H."/>
            <person name="de Melo A.L.T.M."/>
            <person name="Pandolfi V."/>
            <person name="Bustamante F.O."/>
            <person name="Brasileiro-Vidal A.C."/>
            <person name="Benko-Iseppon A.M."/>
        </authorList>
    </citation>
    <scope>NUCLEOTIDE SEQUENCE [LARGE SCALE GENOMIC DNA]</scope>
    <source>
        <tissue evidence="1">Leaves</tissue>
    </source>
</reference>
<sequence length="148" mass="15566">MKTNTSEEASLGSKKCSISLSFKTSYPLSSASYYVGAPVMPKHQGYATATAQLPPPPPLSDLQNQNHGVCSIILPTMKTNASGEASFASNSSISLGLGDKLHQACESAVVAATADATKPGRRLSPRRGSCHGEDPIRTLMFLGSWTHT</sequence>
<evidence type="ECO:0000313" key="2">
    <source>
        <dbReference type="Proteomes" id="UP001341840"/>
    </source>
</evidence>
<comment type="caution">
    <text evidence="1">The sequence shown here is derived from an EMBL/GenBank/DDBJ whole genome shotgun (WGS) entry which is preliminary data.</text>
</comment>
<gene>
    <name evidence="1" type="ORF">PIB30_003419</name>
</gene>